<dbReference type="Pfam" id="PF13439">
    <property type="entry name" value="Glyco_transf_4"/>
    <property type="match status" value="1"/>
</dbReference>
<feature type="domain" description="Glycosyltransferase subfamily 4-like N-terminal" evidence="3">
    <location>
        <begin position="12"/>
        <end position="203"/>
    </location>
</feature>
<protein>
    <submittedName>
        <fullName evidence="4">Glycosyltransferase</fullName>
    </submittedName>
</protein>
<keyword evidence="1" id="KW-0328">Glycosyltransferase</keyword>
<reference evidence="4 5" key="1">
    <citation type="submission" date="2018-07" db="EMBL/GenBank/DDBJ databases">
        <title>Venubactetium sediminum gen. nov., sp. nov., isolated from a marine solar saltern.</title>
        <authorList>
            <person name="Wang S."/>
        </authorList>
    </citation>
    <scope>NUCLEOTIDE SEQUENCE [LARGE SCALE GENOMIC DNA]</scope>
    <source>
        <strain evidence="4 5">WD2A32</strain>
    </source>
</reference>
<dbReference type="Proteomes" id="UP000253941">
    <property type="component" value="Unassembled WGS sequence"/>
</dbReference>
<dbReference type="PANTHER" id="PTHR12526:SF510">
    <property type="entry name" value="D-INOSITOL 3-PHOSPHATE GLYCOSYLTRANSFERASE"/>
    <property type="match status" value="1"/>
</dbReference>
<accession>A0A369TBL5</accession>
<organism evidence="4 5">
    <name type="scientific">Ferruginivarius sediminum</name>
    <dbReference type="NCBI Taxonomy" id="2661937"/>
    <lineage>
        <taxon>Bacteria</taxon>
        <taxon>Pseudomonadati</taxon>
        <taxon>Pseudomonadota</taxon>
        <taxon>Alphaproteobacteria</taxon>
        <taxon>Rhodospirillales</taxon>
        <taxon>Rhodospirillaceae</taxon>
        <taxon>Ferruginivarius</taxon>
    </lineage>
</organism>
<dbReference type="AlphaFoldDB" id="A0A369TBL5"/>
<evidence type="ECO:0000256" key="2">
    <source>
        <dbReference type="ARBA" id="ARBA00022679"/>
    </source>
</evidence>
<dbReference type="GO" id="GO:0016757">
    <property type="term" value="F:glycosyltransferase activity"/>
    <property type="evidence" value="ECO:0007669"/>
    <property type="project" value="UniProtKB-KW"/>
</dbReference>
<proteinExistence type="predicted"/>
<keyword evidence="5" id="KW-1185">Reference proteome</keyword>
<gene>
    <name evidence="4" type="ORF">DRB17_08395</name>
</gene>
<evidence type="ECO:0000313" key="5">
    <source>
        <dbReference type="Proteomes" id="UP000253941"/>
    </source>
</evidence>
<dbReference type="PANTHER" id="PTHR12526">
    <property type="entry name" value="GLYCOSYLTRANSFERASE"/>
    <property type="match status" value="1"/>
</dbReference>
<keyword evidence="2 4" id="KW-0808">Transferase</keyword>
<sequence length="407" mass="45232">MIAILFHKVRGGGVQRSLLHLANEFHRRGCRVELIACRDEGPPFHPVPPGITVTHLQKSGHICGRVSTLRADSKGWRELSLPVLFPVKTSWHIQYLPALSDYLRERQPEVIFSAGPYMNLIALWARRMSGASTKVVGSERVSFSHFLDAHHRYKWRWRYLAPLLARNYPRADGIVAVSEGVADELAQYTGLERERISVIYNPVVTPAVYERAREPVTHPWFVERDRPVILGVGRLADMKDFTTLLRAFARLRAERAARLVILGEGKHRRTLEALVTELGVAEDVDLPGWADNPYPFMANADLFALSSRGEGLPNALLEAMAVGCPVVSTDCPSGPREILDGGRYGPLVAVGDDAGLARAMAETLDAPPARNVLMERAAMFSQERSADAHLALFRRILESDGKRLAAE</sequence>
<evidence type="ECO:0000259" key="3">
    <source>
        <dbReference type="Pfam" id="PF13439"/>
    </source>
</evidence>
<dbReference type="InterPro" id="IPR028098">
    <property type="entry name" value="Glyco_trans_4-like_N"/>
</dbReference>
<dbReference type="Pfam" id="PF13692">
    <property type="entry name" value="Glyco_trans_1_4"/>
    <property type="match status" value="1"/>
</dbReference>
<name>A0A369TBL5_9PROT</name>
<dbReference type="Gene3D" id="3.40.50.2000">
    <property type="entry name" value="Glycogen Phosphorylase B"/>
    <property type="match status" value="2"/>
</dbReference>
<evidence type="ECO:0000313" key="4">
    <source>
        <dbReference type="EMBL" id="RDD62242.1"/>
    </source>
</evidence>
<evidence type="ECO:0000256" key="1">
    <source>
        <dbReference type="ARBA" id="ARBA00022676"/>
    </source>
</evidence>
<dbReference type="RefSeq" id="WP_114581756.1">
    <property type="nucleotide sequence ID" value="NZ_QPMH01000006.1"/>
</dbReference>
<dbReference type="EMBL" id="QPMH01000006">
    <property type="protein sequence ID" value="RDD62242.1"/>
    <property type="molecule type" value="Genomic_DNA"/>
</dbReference>
<dbReference type="SUPFAM" id="SSF53756">
    <property type="entry name" value="UDP-Glycosyltransferase/glycogen phosphorylase"/>
    <property type="match status" value="1"/>
</dbReference>
<comment type="caution">
    <text evidence="4">The sequence shown here is derived from an EMBL/GenBank/DDBJ whole genome shotgun (WGS) entry which is preliminary data.</text>
</comment>
<dbReference type="CDD" id="cd03811">
    <property type="entry name" value="GT4_GT28_WabH-like"/>
    <property type="match status" value="1"/>
</dbReference>